<organism evidence="1 2">
    <name type="scientific">Dorea formicigenerans</name>
    <dbReference type="NCBI Taxonomy" id="39486"/>
    <lineage>
        <taxon>Bacteria</taxon>
        <taxon>Bacillati</taxon>
        <taxon>Bacillota</taxon>
        <taxon>Clostridia</taxon>
        <taxon>Lachnospirales</taxon>
        <taxon>Lachnospiraceae</taxon>
        <taxon>Dorea</taxon>
    </lineage>
</organism>
<comment type="caution">
    <text evidence="1">The sequence shown here is derived from an EMBL/GenBank/DDBJ whole genome shotgun (WGS) entry which is preliminary data.</text>
</comment>
<dbReference type="AlphaFoldDB" id="A0A412MBI1"/>
<evidence type="ECO:0000313" key="1">
    <source>
        <dbReference type="EMBL" id="RGT07440.1"/>
    </source>
</evidence>
<accession>A0A412MBI1</accession>
<gene>
    <name evidence="1" type="ORF">DWX53_12595</name>
</gene>
<evidence type="ECO:0000313" key="2">
    <source>
        <dbReference type="Proteomes" id="UP000283630"/>
    </source>
</evidence>
<dbReference type="Proteomes" id="UP000283630">
    <property type="component" value="Unassembled WGS sequence"/>
</dbReference>
<protein>
    <submittedName>
        <fullName evidence="1">Uncharacterized protein</fullName>
    </submittedName>
</protein>
<proteinExistence type="predicted"/>
<sequence length="586" mass="70515">MTNKEQLEKEGLLITEFSDDWFEREANDFKVDEIEKDIKNATINSKGIWHDIFQKVIPIDIFGGKLIGNESELTRIANLYFSETEFLEFEVAQMIIYNLKRLDDYEEYDLYSEDLDDIEELADYINTGRSEYKVANAKNHNAKNHNAEKDIAEDLMPDIKRLEEKYKSKDSKVFFLTNQEDNLIKLEPYFREIHFLVLTNEPFMNYITREKGGIKIDALEKLIHKLNDTERDLQYIWEKVTNLNVDILLAELFGKLYAHRTEKELKEDLSKEEIKRFILNVRNMPNLFTRLLFLRNVIDFITQNPIYWKKANIKELNQFLMIRNILYKDLMQEVMKKAIIYRRKALPGKRNKWIDELEKEYPIQRLYLWCISMNIQLYYKTEKDGQEIYLFCGVDDVNSKCMDKKIIQPEGKNKWLDLERRYREENIKFTYIDEGVEECISRDLARKLEKDLVKRDSDRRLKIETQEAYYGIRLEYFKKAFVLQSIKEQMEDKKDNIVNNLMTKIKKDWKISILEKAPEIDSDSIFVDAESEFEKTEYKRKININDFLKQVIESWFVSPYQSIMIERFPERDNKRVYQCLEILMKL</sequence>
<name>A0A412MBI1_9FIRM</name>
<reference evidence="1 2" key="1">
    <citation type="submission" date="2018-08" db="EMBL/GenBank/DDBJ databases">
        <title>A genome reference for cultivated species of the human gut microbiota.</title>
        <authorList>
            <person name="Zou Y."/>
            <person name="Xue W."/>
            <person name="Luo G."/>
        </authorList>
    </citation>
    <scope>NUCLEOTIDE SEQUENCE [LARGE SCALE GENOMIC DNA]</scope>
    <source>
        <strain evidence="1 2">AF19-4AC</strain>
    </source>
</reference>
<dbReference type="EMBL" id="QRWH01000014">
    <property type="protein sequence ID" value="RGT07440.1"/>
    <property type="molecule type" value="Genomic_DNA"/>
</dbReference>
<dbReference type="RefSeq" id="WP_118145801.1">
    <property type="nucleotide sequence ID" value="NZ_QRWH01000014.1"/>
</dbReference>